<protein>
    <submittedName>
        <fullName evidence="2">Apolipoprotein L3</fullName>
    </submittedName>
</protein>
<accession>K1PS79</accession>
<name>K1PS79_MAGGI</name>
<reference evidence="2" key="1">
    <citation type="journal article" date="2012" name="Nature">
        <title>The oyster genome reveals stress adaptation and complexity of shell formation.</title>
        <authorList>
            <person name="Zhang G."/>
            <person name="Fang X."/>
            <person name="Guo X."/>
            <person name="Li L."/>
            <person name="Luo R."/>
            <person name="Xu F."/>
            <person name="Yang P."/>
            <person name="Zhang L."/>
            <person name="Wang X."/>
            <person name="Qi H."/>
            <person name="Xiong Z."/>
            <person name="Que H."/>
            <person name="Xie Y."/>
            <person name="Holland P.W."/>
            <person name="Paps J."/>
            <person name="Zhu Y."/>
            <person name="Wu F."/>
            <person name="Chen Y."/>
            <person name="Wang J."/>
            <person name="Peng C."/>
            <person name="Meng J."/>
            <person name="Yang L."/>
            <person name="Liu J."/>
            <person name="Wen B."/>
            <person name="Zhang N."/>
            <person name="Huang Z."/>
            <person name="Zhu Q."/>
            <person name="Feng Y."/>
            <person name="Mount A."/>
            <person name="Hedgecock D."/>
            <person name="Xu Z."/>
            <person name="Liu Y."/>
            <person name="Domazet-Loso T."/>
            <person name="Du Y."/>
            <person name="Sun X."/>
            <person name="Zhang S."/>
            <person name="Liu B."/>
            <person name="Cheng P."/>
            <person name="Jiang X."/>
            <person name="Li J."/>
            <person name="Fan D."/>
            <person name="Wang W."/>
            <person name="Fu W."/>
            <person name="Wang T."/>
            <person name="Wang B."/>
            <person name="Zhang J."/>
            <person name="Peng Z."/>
            <person name="Li Y."/>
            <person name="Li N."/>
            <person name="Wang J."/>
            <person name="Chen M."/>
            <person name="He Y."/>
            <person name="Tan F."/>
            <person name="Song X."/>
            <person name="Zheng Q."/>
            <person name="Huang R."/>
            <person name="Yang H."/>
            <person name="Du X."/>
            <person name="Chen L."/>
            <person name="Yang M."/>
            <person name="Gaffney P.M."/>
            <person name="Wang S."/>
            <person name="Luo L."/>
            <person name="She Z."/>
            <person name="Ming Y."/>
            <person name="Huang W."/>
            <person name="Zhang S."/>
            <person name="Huang B."/>
            <person name="Zhang Y."/>
            <person name="Qu T."/>
            <person name="Ni P."/>
            <person name="Miao G."/>
            <person name="Wang J."/>
            <person name="Wang Q."/>
            <person name="Steinberg C.E."/>
            <person name="Wang H."/>
            <person name="Li N."/>
            <person name="Qian L."/>
            <person name="Zhang G."/>
            <person name="Li Y."/>
            <person name="Yang H."/>
            <person name="Liu X."/>
            <person name="Wang J."/>
            <person name="Yin Y."/>
            <person name="Wang J."/>
        </authorList>
    </citation>
    <scope>NUCLEOTIDE SEQUENCE [LARGE SCALE GENOMIC DNA]</scope>
    <source>
        <strain evidence="2">05x7-T-G4-1.051#20</strain>
    </source>
</reference>
<keyword evidence="2" id="KW-0449">Lipoprotein</keyword>
<sequence>MDYQDSFAKVRHFYDETWAPERRKVLKELECIRDKIQQQAEFHSVGSIAYSGVGLVGGGLAIAGIITAPFTFGISFGLTVAGVSTGVASGVAGITHGAVKFGKVKKQIDSARTNLENHEKHCKEMTRLLELLEQDIETIKEDNKGSNELKNSYLSGGLKQIGPAVVAKGIVNVVSSKVVDLYRITGKVHSNVELLRIVNVLDDTVLSPLNDITKGVTTLSAKALSVLTAIGIVIDMWSLYRSAADLSKFKKGQLCSEAEKLQNVIEQMQHQYDILTQCFS</sequence>
<dbReference type="HOGENOM" id="CLU_1125473_0_0_1"/>
<gene>
    <name evidence="2" type="ORF">CGI_10008966</name>
</gene>
<dbReference type="PANTHER" id="PTHR14096:SF28">
    <property type="entry name" value="APOLIPOPROTEIN L, 1-RELATED"/>
    <property type="match status" value="1"/>
</dbReference>
<dbReference type="EMBL" id="JH818021">
    <property type="protein sequence ID" value="EKC19305.1"/>
    <property type="molecule type" value="Genomic_DNA"/>
</dbReference>
<evidence type="ECO:0000313" key="2">
    <source>
        <dbReference type="EMBL" id="EKC19305.1"/>
    </source>
</evidence>
<proteinExistence type="inferred from homology"/>
<dbReference type="GO" id="GO:0005576">
    <property type="term" value="C:extracellular region"/>
    <property type="evidence" value="ECO:0007669"/>
    <property type="project" value="InterPro"/>
</dbReference>
<comment type="similarity">
    <text evidence="1">Belongs to the apolipoprotein L family.</text>
</comment>
<evidence type="ECO:0000256" key="1">
    <source>
        <dbReference type="ARBA" id="ARBA00010090"/>
    </source>
</evidence>
<dbReference type="GO" id="GO:0042157">
    <property type="term" value="P:lipoprotein metabolic process"/>
    <property type="evidence" value="ECO:0007669"/>
    <property type="project" value="InterPro"/>
</dbReference>
<dbReference type="GO" id="GO:0008289">
    <property type="term" value="F:lipid binding"/>
    <property type="evidence" value="ECO:0007669"/>
    <property type="project" value="InterPro"/>
</dbReference>
<dbReference type="AlphaFoldDB" id="K1PS79"/>
<dbReference type="Pfam" id="PF05461">
    <property type="entry name" value="ApoL"/>
    <property type="match status" value="1"/>
</dbReference>
<organism evidence="2">
    <name type="scientific">Magallana gigas</name>
    <name type="common">Pacific oyster</name>
    <name type="synonym">Crassostrea gigas</name>
    <dbReference type="NCBI Taxonomy" id="29159"/>
    <lineage>
        <taxon>Eukaryota</taxon>
        <taxon>Metazoa</taxon>
        <taxon>Spiralia</taxon>
        <taxon>Lophotrochozoa</taxon>
        <taxon>Mollusca</taxon>
        <taxon>Bivalvia</taxon>
        <taxon>Autobranchia</taxon>
        <taxon>Pteriomorphia</taxon>
        <taxon>Ostreida</taxon>
        <taxon>Ostreoidea</taxon>
        <taxon>Ostreidae</taxon>
        <taxon>Magallana</taxon>
    </lineage>
</organism>
<dbReference type="InParanoid" id="K1PS79"/>
<dbReference type="GO" id="GO:0006869">
    <property type="term" value="P:lipid transport"/>
    <property type="evidence" value="ECO:0007669"/>
    <property type="project" value="InterPro"/>
</dbReference>
<dbReference type="PANTHER" id="PTHR14096">
    <property type="entry name" value="APOLIPOPROTEIN L"/>
    <property type="match status" value="1"/>
</dbReference>
<dbReference type="GO" id="GO:0016020">
    <property type="term" value="C:membrane"/>
    <property type="evidence" value="ECO:0007669"/>
    <property type="project" value="TreeGrafter"/>
</dbReference>
<dbReference type="InterPro" id="IPR008405">
    <property type="entry name" value="ApoL"/>
</dbReference>